<protein>
    <submittedName>
        <fullName evidence="1">Uncharacterized protein</fullName>
    </submittedName>
</protein>
<dbReference type="Gene3D" id="3.80.10.10">
    <property type="entry name" value="Ribonuclease Inhibitor"/>
    <property type="match status" value="1"/>
</dbReference>
<dbReference type="Proteomes" id="UP001151699">
    <property type="component" value="Chromosome B"/>
</dbReference>
<accession>A0A9Q0N627</accession>
<evidence type="ECO:0000313" key="1">
    <source>
        <dbReference type="EMBL" id="KAJ6644227.1"/>
    </source>
</evidence>
<dbReference type="InterPro" id="IPR032675">
    <property type="entry name" value="LRR_dom_sf"/>
</dbReference>
<gene>
    <name evidence="1" type="ORF">Bhyg_09194</name>
</gene>
<comment type="caution">
    <text evidence="1">The sequence shown here is derived from an EMBL/GenBank/DDBJ whole genome shotgun (WGS) entry which is preliminary data.</text>
</comment>
<sequence>MDFIRGDHDALATFLQRNCNNRPKKVQFKCSYLPTTFGDKMKPILEHAETVAFRNCLIDKTLLNDQYEQVEELLDGRHPKLEHFHCRYAGYPDMDQLGEFFRYNKVKSITWYFFRKHWNIIHACIEAIVEHAVNLEELFISIEGQNYNFTEICRKLKIISDRESFKRLELQFVGEEVERKLMSQGEAMASLTSLYGLHFCGFRNFQNVVPIIKQNPNIKILQFKKESENEEIVFPLPNPSMYHLPQLEQFHLVGLTKNLNYIHSYVLRSPKLKTVVVKDCAFTDFYLNALNAGRKEQPFACDTTIYTEQHNIVTDFSRDLVNIKKVNFEVEEFNLTDPFICHRCID</sequence>
<dbReference type="SUPFAM" id="SSF52047">
    <property type="entry name" value="RNI-like"/>
    <property type="match status" value="1"/>
</dbReference>
<dbReference type="OrthoDB" id="7773427at2759"/>
<organism evidence="1 2">
    <name type="scientific">Pseudolycoriella hygida</name>
    <dbReference type="NCBI Taxonomy" id="35572"/>
    <lineage>
        <taxon>Eukaryota</taxon>
        <taxon>Metazoa</taxon>
        <taxon>Ecdysozoa</taxon>
        <taxon>Arthropoda</taxon>
        <taxon>Hexapoda</taxon>
        <taxon>Insecta</taxon>
        <taxon>Pterygota</taxon>
        <taxon>Neoptera</taxon>
        <taxon>Endopterygota</taxon>
        <taxon>Diptera</taxon>
        <taxon>Nematocera</taxon>
        <taxon>Sciaroidea</taxon>
        <taxon>Sciaridae</taxon>
        <taxon>Pseudolycoriella</taxon>
    </lineage>
</organism>
<dbReference type="EMBL" id="WJQU01000002">
    <property type="protein sequence ID" value="KAJ6644227.1"/>
    <property type="molecule type" value="Genomic_DNA"/>
</dbReference>
<reference evidence="1" key="1">
    <citation type="submission" date="2022-07" db="EMBL/GenBank/DDBJ databases">
        <authorList>
            <person name="Trinca V."/>
            <person name="Uliana J.V.C."/>
            <person name="Torres T.T."/>
            <person name="Ward R.J."/>
            <person name="Monesi N."/>
        </authorList>
    </citation>
    <scope>NUCLEOTIDE SEQUENCE</scope>
    <source>
        <strain evidence="1">HSMRA1968</strain>
        <tissue evidence="1">Whole embryos</tissue>
    </source>
</reference>
<evidence type="ECO:0000313" key="2">
    <source>
        <dbReference type="Proteomes" id="UP001151699"/>
    </source>
</evidence>
<name>A0A9Q0N627_9DIPT</name>
<dbReference type="AlphaFoldDB" id="A0A9Q0N627"/>
<proteinExistence type="predicted"/>
<keyword evidence="2" id="KW-1185">Reference proteome</keyword>